<dbReference type="AlphaFoldDB" id="A0A0S3J357"/>
<protein>
    <submittedName>
        <fullName evidence="1">Putative olfactory receptor OR42</fullName>
    </submittedName>
</protein>
<dbReference type="EMBL" id="KT884515">
    <property type="protein sequence ID" value="ALR72589.1"/>
    <property type="molecule type" value="mRNA"/>
</dbReference>
<proteinExistence type="evidence at transcript level"/>
<reference evidence="1" key="1">
    <citation type="journal article" date="2015" name="BMC Genomics">
        <title>Candidate chemosensory genes identified in Colaphellus bowringi by antennal transcriptome analysis.</title>
        <authorList>
            <person name="Li X.M."/>
            <person name="Zhu X.Y."/>
            <person name="Wang Z.Q."/>
            <person name="Wang Y."/>
            <person name="He P."/>
            <person name="Chen G."/>
            <person name="Sun L."/>
            <person name="Deng D.G."/>
            <person name="Zhang Y.N."/>
        </authorList>
    </citation>
    <scope>NUCLEOTIDE SEQUENCE</scope>
</reference>
<sequence length="83" mass="9623">MASVKSYYIFRHRKNLHSLIETLKNKMFQPSTVQQKLIAEKSLGFYKRVKVHLLAMCSTSVLASMTTPLLHPKNEQNLPYASW</sequence>
<keyword evidence="1" id="KW-0675">Receptor</keyword>
<name>A0A0S3J357_9CUCU</name>
<evidence type="ECO:0000313" key="1">
    <source>
        <dbReference type="EMBL" id="ALR72589.1"/>
    </source>
</evidence>
<organism evidence="1">
    <name type="scientific">Colaphellus bowringi</name>
    <dbReference type="NCBI Taxonomy" id="561076"/>
    <lineage>
        <taxon>Eukaryota</taxon>
        <taxon>Metazoa</taxon>
        <taxon>Ecdysozoa</taxon>
        <taxon>Arthropoda</taxon>
        <taxon>Hexapoda</taxon>
        <taxon>Insecta</taxon>
        <taxon>Pterygota</taxon>
        <taxon>Neoptera</taxon>
        <taxon>Endopterygota</taxon>
        <taxon>Coleoptera</taxon>
        <taxon>Polyphaga</taxon>
        <taxon>Cucujiformia</taxon>
        <taxon>Chrysomeloidea</taxon>
        <taxon>Chrysomelidae</taxon>
        <taxon>Chrysomelinae</taxon>
        <taxon>Chrysomelini</taxon>
        <taxon>Colaphellus</taxon>
    </lineage>
</organism>
<accession>A0A0S3J357</accession>
<feature type="non-terminal residue" evidence="1">
    <location>
        <position position="83"/>
    </location>
</feature>
<reference evidence="1" key="2">
    <citation type="submission" date="2015-10" db="EMBL/GenBank/DDBJ databases">
        <authorList>
            <person name="Gilbert D.G."/>
        </authorList>
    </citation>
    <scope>NUCLEOTIDE SEQUENCE</scope>
</reference>